<dbReference type="InterPro" id="IPR051680">
    <property type="entry name" value="ATP-dep_Glu-Cys_Ligase-2"/>
</dbReference>
<dbReference type="InterPro" id="IPR025841">
    <property type="entry name" value="CP_ATPgrasp_2"/>
</dbReference>
<proteinExistence type="predicted"/>
<name>A0A517MC13_9BACT</name>
<dbReference type="SUPFAM" id="SSF56059">
    <property type="entry name" value="Glutathione synthetase ATP-binding domain-like"/>
    <property type="match status" value="1"/>
</dbReference>
<dbReference type="OrthoDB" id="9803842at2"/>
<protein>
    <submittedName>
        <fullName evidence="3">Uncharacterized protein</fullName>
    </submittedName>
</protein>
<dbReference type="Pfam" id="PF14403">
    <property type="entry name" value="CP_ATPgrasp_2"/>
    <property type="match status" value="1"/>
</dbReference>
<gene>
    <name evidence="3" type="ORF">FF011L_11480</name>
</gene>
<dbReference type="Gene3D" id="3.30.1490.270">
    <property type="match status" value="1"/>
</dbReference>
<dbReference type="InterPro" id="IPR007296">
    <property type="entry name" value="DUF403"/>
</dbReference>
<feature type="domain" description="DUF403" evidence="1">
    <location>
        <begin position="509"/>
        <end position="828"/>
    </location>
</feature>
<dbReference type="AlphaFoldDB" id="A0A517MC13"/>
<dbReference type="KEGG" id="rml:FF011L_11480"/>
<dbReference type="PANTHER" id="PTHR34595">
    <property type="entry name" value="BLR5612 PROTEIN"/>
    <property type="match status" value="1"/>
</dbReference>
<dbReference type="Pfam" id="PF04168">
    <property type="entry name" value="Alpha-E"/>
    <property type="match status" value="1"/>
</dbReference>
<dbReference type="Gene3D" id="3.40.50.11290">
    <property type="match status" value="1"/>
</dbReference>
<dbReference type="EMBL" id="CP036262">
    <property type="protein sequence ID" value="QDS92405.1"/>
    <property type="molecule type" value="Genomic_DNA"/>
</dbReference>
<reference evidence="3 4" key="1">
    <citation type="submission" date="2019-02" db="EMBL/GenBank/DDBJ databases">
        <title>Deep-cultivation of Planctomycetes and their phenomic and genomic characterization uncovers novel biology.</title>
        <authorList>
            <person name="Wiegand S."/>
            <person name="Jogler M."/>
            <person name="Boedeker C."/>
            <person name="Pinto D."/>
            <person name="Vollmers J."/>
            <person name="Rivas-Marin E."/>
            <person name="Kohn T."/>
            <person name="Peeters S.H."/>
            <person name="Heuer A."/>
            <person name="Rast P."/>
            <person name="Oberbeckmann S."/>
            <person name="Bunk B."/>
            <person name="Jeske O."/>
            <person name="Meyerdierks A."/>
            <person name="Storesund J.E."/>
            <person name="Kallscheuer N."/>
            <person name="Luecker S."/>
            <person name="Lage O.M."/>
            <person name="Pohl T."/>
            <person name="Merkel B.J."/>
            <person name="Hornburger P."/>
            <person name="Mueller R.-W."/>
            <person name="Bruemmer F."/>
            <person name="Labrenz M."/>
            <person name="Spormann A.M."/>
            <person name="Op den Camp H."/>
            <person name="Overmann J."/>
            <person name="Amann R."/>
            <person name="Jetten M.S.M."/>
            <person name="Mascher T."/>
            <person name="Medema M.H."/>
            <person name="Devos D.P."/>
            <person name="Kaster A.-K."/>
            <person name="Ovreas L."/>
            <person name="Rohde M."/>
            <person name="Galperin M.Y."/>
            <person name="Jogler C."/>
        </authorList>
    </citation>
    <scope>NUCLEOTIDE SEQUENCE [LARGE SCALE GENOMIC DNA]</scope>
    <source>
        <strain evidence="3 4">FF011L</strain>
    </source>
</reference>
<sequence>MVQAAPPFDVQRPVGKAYDECRLADGTIRPGWQPIVDGFNRRGTQGLQNAAAETERLVRESGANFQTVGSGQSSLRPWQLGPIPLVLDSQTWSHLETGLQQRVRLLEAVLADLLGPQHLLKERILPAELLSANPEYPRTYHELPHLGPRLNISATDLARASDGKWWVTGDRTRAPSGLGYALENRVITSRVSPKLIRRSNVTRLAGFFSTLQEHLNSLSPHRNENPRVAILTPGKESYRYVEDAYLARYLGYTLVQGRDLAVRGNRLNLKTLGGLVPIDVLWRHISDRQCDPLELNPSSQQGVTGLLQAIRAKRVAVANSIGTNLSQMPALLPFLTAASQFLFQETPILPSIATYWCGGEQECKYVLENLDSLMLRPAFFVTRHSALVPAEMTAEEKSELVRKIKANPHQYVAQQRPSRSVTPVWHNGQMQSWHVALRSFHVQTESKIAVLPGGLVRVSPDSASLDQNPTTGRLGQDCWVVANEPVDHETSLLSSSRQPVRLVRGGAELPSRVAESLFWFGRSAERTEIIARLLRCILFRIAGETETSEMPELPRMVAALAALGQIEPDHAIEEFGSLLPALESALPESLYRQDNPYNLRAGIVGMVENAAAVHDRISLDAYRMIHKIHEHLVAPRADLQLDIGTAINRLDGLISDLLALSGVASESMTRTHGWRFMQLGRRIERAYQTAELLLATLQNPILDERPLLESLLQATDSLMTYRARYLLQLQPCAAIDLMINDDSNPRSIQFQLNKMCWLLNELPTEDSQFGLGEDQKLVRQLAHQTLMSDPQQLSETDAKGNRPALEALLSDLIEQLPRVSDLIAARYLLHTGGRQELTGRLTAAAASTLPK</sequence>
<keyword evidence="4" id="KW-1185">Reference proteome</keyword>
<evidence type="ECO:0000313" key="3">
    <source>
        <dbReference type="EMBL" id="QDS92405.1"/>
    </source>
</evidence>
<accession>A0A517MC13</accession>
<feature type="domain" description="Circularly permuted ATP-grasp type 2" evidence="2">
    <location>
        <begin position="84"/>
        <end position="459"/>
    </location>
</feature>
<evidence type="ECO:0000259" key="2">
    <source>
        <dbReference type="Pfam" id="PF14403"/>
    </source>
</evidence>
<dbReference type="PANTHER" id="PTHR34595:SF2">
    <property type="entry name" value="BLR2978 PROTEIN"/>
    <property type="match status" value="1"/>
</dbReference>
<evidence type="ECO:0000313" key="4">
    <source>
        <dbReference type="Proteomes" id="UP000320672"/>
    </source>
</evidence>
<dbReference type="Proteomes" id="UP000320672">
    <property type="component" value="Chromosome"/>
</dbReference>
<organism evidence="3 4">
    <name type="scientific">Roseimaritima multifibrata</name>
    <dbReference type="NCBI Taxonomy" id="1930274"/>
    <lineage>
        <taxon>Bacteria</taxon>
        <taxon>Pseudomonadati</taxon>
        <taxon>Planctomycetota</taxon>
        <taxon>Planctomycetia</taxon>
        <taxon>Pirellulales</taxon>
        <taxon>Pirellulaceae</taxon>
        <taxon>Roseimaritima</taxon>
    </lineage>
</organism>
<evidence type="ECO:0000259" key="1">
    <source>
        <dbReference type="Pfam" id="PF04168"/>
    </source>
</evidence>